<evidence type="ECO:0000313" key="1">
    <source>
        <dbReference type="EMBL" id="KOO66853.1"/>
    </source>
</evidence>
<organism evidence="1 2">
    <name type="scientific">Xylanibacter rarus</name>
    <dbReference type="NCBI Taxonomy" id="1676614"/>
    <lineage>
        <taxon>Bacteria</taxon>
        <taxon>Pseudomonadati</taxon>
        <taxon>Bacteroidota</taxon>
        <taxon>Bacteroidia</taxon>
        <taxon>Bacteroidales</taxon>
        <taxon>Prevotellaceae</taxon>
        <taxon>Xylanibacter</taxon>
    </lineage>
</organism>
<keyword evidence="2" id="KW-1185">Reference proteome</keyword>
<name>A0A8E1QW22_9BACT</name>
<protein>
    <submittedName>
        <fullName evidence="1">Uncharacterized protein</fullName>
    </submittedName>
</protein>
<accession>A0A8E1QW22</accession>
<sequence>MPVSGFCGMHTYGIPHALNKQIKSEAIININQREMCWPPFRPSCGRTQRPACVSRMNPGRLDLSKTNDKWQI</sequence>
<dbReference type="EMBL" id="LFQU01000042">
    <property type="protein sequence ID" value="KOO66853.1"/>
    <property type="molecule type" value="Genomic_DNA"/>
</dbReference>
<dbReference type="Proteomes" id="UP000036951">
    <property type="component" value="Unassembled WGS sequence"/>
</dbReference>
<comment type="caution">
    <text evidence="1">The sequence shown here is derived from an EMBL/GenBank/DDBJ whole genome shotgun (WGS) entry which is preliminary data.</text>
</comment>
<reference evidence="1 2" key="1">
    <citation type="submission" date="2015-06" db="EMBL/GenBank/DDBJ databases">
        <title>Prevotella sp. 109, sp. nov., a novel member of the family Prevotellaceae isolated from human faeces.</title>
        <authorList>
            <person name="Shkoporov A.N."/>
            <person name="Chaplin A.V."/>
            <person name="Kafarskaia L.I."/>
            <person name="Efimov B.A."/>
        </authorList>
    </citation>
    <scope>NUCLEOTIDE SEQUENCE [LARGE SCALE GENOMIC DNA]</scope>
    <source>
        <strain evidence="1 2">109</strain>
    </source>
</reference>
<proteinExistence type="predicted"/>
<gene>
    <name evidence="1" type="ORF">ACU52_13605</name>
</gene>
<evidence type="ECO:0000313" key="2">
    <source>
        <dbReference type="Proteomes" id="UP000036951"/>
    </source>
</evidence>
<dbReference type="AlphaFoldDB" id="A0A8E1QW22"/>